<sequence>FVTRMHASPTKLDLDTTDMELSRALAHLRDDFVAQLEELFQVKASSPRFSTTAKEQARQQIRTPIEWAYENHLYTWKLHLKKASDERAMHELWVHFTGVLNRHLASSGHRSVFSEVESHELFAAEWRMYEASFLDRLQGLTKDWQTLVHEVTLLFNHAVGKLQHEAGSLALLKEVGPQQVSRREAGGAGPCITEQSDEEWEEQYFHVGWWGTMKMHGLALLQSATDGKMSMDTTATFRNLKGSVIPRMRQVVQQGLQQLQSEVRARGAFDEATAAEGLRYIANVILHEMETRLLADCSVSLKRPQMLHALHVALRVTCVEALESVETDKQKKAMADLLAQKEIVEEHFLLIVQANKGDVERATNFATLYHRSLASWLDHEVTQLAADVRSQVLQEMPDPQKSSERAFQMSFASRNWPDVLEYVLDTNAYLEKQFLTIFHQPVLGAYHLLQDVVNQWARKDSSPSATLDVVKGPSPTGPQRSVKELKDFITTHGERIPLNAELAEAHRQIAERLPATADFQIADTKLFAETLEARINDFAYSPEIPGRLTDKLDKAPLNLSSCFCWCCRCWRKATQDAANRDNCYSHRRCCCVSCFWVCKNKTTASTATTTTA</sequence>
<comment type="caution">
    <text evidence="1">The sequence shown here is derived from an EMBL/GenBank/DDBJ whole genome shotgun (WGS) entry which is preliminary data.</text>
</comment>
<proteinExistence type="predicted"/>
<name>A0A813K9Q0_POLGL</name>
<feature type="non-terminal residue" evidence="1">
    <location>
        <position position="1"/>
    </location>
</feature>
<evidence type="ECO:0000313" key="1">
    <source>
        <dbReference type="EMBL" id="CAE8698075.1"/>
    </source>
</evidence>
<gene>
    <name evidence="1" type="ORF">PGLA2088_LOCUS30555</name>
</gene>
<dbReference type="Proteomes" id="UP000626109">
    <property type="component" value="Unassembled WGS sequence"/>
</dbReference>
<reference evidence="1" key="1">
    <citation type="submission" date="2021-02" db="EMBL/GenBank/DDBJ databases">
        <authorList>
            <person name="Dougan E. K."/>
            <person name="Rhodes N."/>
            <person name="Thang M."/>
            <person name="Chan C."/>
        </authorList>
    </citation>
    <scope>NUCLEOTIDE SEQUENCE</scope>
</reference>
<evidence type="ECO:0000313" key="2">
    <source>
        <dbReference type="Proteomes" id="UP000626109"/>
    </source>
</evidence>
<protein>
    <submittedName>
        <fullName evidence="1">Uncharacterized protein</fullName>
    </submittedName>
</protein>
<accession>A0A813K9Q0</accession>
<dbReference type="AlphaFoldDB" id="A0A813K9Q0"/>
<organism evidence="1 2">
    <name type="scientific">Polarella glacialis</name>
    <name type="common">Dinoflagellate</name>
    <dbReference type="NCBI Taxonomy" id="89957"/>
    <lineage>
        <taxon>Eukaryota</taxon>
        <taxon>Sar</taxon>
        <taxon>Alveolata</taxon>
        <taxon>Dinophyceae</taxon>
        <taxon>Suessiales</taxon>
        <taxon>Suessiaceae</taxon>
        <taxon>Polarella</taxon>
    </lineage>
</organism>
<dbReference type="EMBL" id="CAJNNW010028870">
    <property type="protein sequence ID" value="CAE8698075.1"/>
    <property type="molecule type" value="Genomic_DNA"/>
</dbReference>